<dbReference type="EMBL" id="PIXC01000002">
    <property type="protein sequence ID" value="PKE27113.1"/>
    <property type="molecule type" value="Genomic_DNA"/>
</dbReference>
<protein>
    <recommendedName>
        <fullName evidence="3">DUF5068 domain-containing protein</fullName>
    </recommendedName>
</protein>
<evidence type="ECO:0000313" key="1">
    <source>
        <dbReference type="EMBL" id="PKE27113.1"/>
    </source>
</evidence>
<dbReference type="Proteomes" id="UP000233482">
    <property type="component" value="Unassembled WGS sequence"/>
</dbReference>
<name>A0A855H0T4_9STAP</name>
<dbReference type="AlphaFoldDB" id="A0A855H0T4"/>
<comment type="caution">
    <text evidence="1">The sequence shown here is derived from an EMBL/GenBank/DDBJ whole genome shotgun (WGS) entry which is preliminary data.</text>
</comment>
<sequence length="209" mass="22858">MKKLIIGSLACSLILSGCGSKDSNKAGNDDVETEEKAIGQAGPTVVTDPIEFITMKDVVLNDTESGASYKIVKVFKNNSSDKDGFNNIDNNGFVNNLAFALVQNTEDNTLGLGYFGEMRNNTEKHIEFLGGIEFTTNTGEQLRPEGGVFTQGNKLIKDYNPNVKSKGFGIVPLEYQDEKPSSIDVIIEQPHNNDDTDTWGEDITIKDLK</sequence>
<organism evidence="1 2">
    <name type="scientific">Macrococcoides caseolyticum</name>
    <dbReference type="NCBI Taxonomy" id="69966"/>
    <lineage>
        <taxon>Bacteria</taxon>
        <taxon>Bacillati</taxon>
        <taxon>Bacillota</taxon>
        <taxon>Bacilli</taxon>
        <taxon>Bacillales</taxon>
        <taxon>Staphylococcaceae</taxon>
        <taxon>Macrococcoides</taxon>
    </lineage>
</organism>
<dbReference type="RefSeq" id="WP_101144079.1">
    <property type="nucleotide sequence ID" value="NZ_PIWM01000001.1"/>
</dbReference>
<proteinExistence type="predicted"/>
<evidence type="ECO:0000313" key="2">
    <source>
        <dbReference type="Proteomes" id="UP000233482"/>
    </source>
</evidence>
<accession>A0A855H0T4</accession>
<dbReference type="PROSITE" id="PS51257">
    <property type="entry name" value="PROKAR_LIPOPROTEIN"/>
    <property type="match status" value="1"/>
</dbReference>
<evidence type="ECO:0008006" key="3">
    <source>
        <dbReference type="Google" id="ProtNLM"/>
    </source>
</evidence>
<gene>
    <name evidence="1" type="ORF">CW686_01325</name>
</gene>
<reference evidence="1 2" key="1">
    <citation type="submission" date="2017-12" db="EMBL/GenBank/DDBJ databases">
        <title>Genomics of Macrococcus caseolyticus.</title>
        <authorList>
            <person name="MacFadyen A.C."/>
            <person name="Paterson G.K."/>
        </authorList>
    </citation>
    <scope>NUCLEOTIDE SEQUENCE [LARGE SCALE GENOMIC DNA]</scope>
    <source>
        <strain evidence="1 2">5788_EF188</strain>
    </source>
</reference>